<feature type="compositionally biased region" description="Basic and acidic residues" evidence="3">
    <location>
        <begin position="880"/>
        <end position="922"/>
    </location>
</feature>
<feature type="compositionally biased region" description="Polar residues" evidence="3">
    <location>
        <begin position="961"/>
        <end position="984"/>
    </location>
</feature>
<dbReference type="GO" id="GO:0003682">
    <property type="term" value="F:chromatin binding"/>
    <property type="evidence" value="ECO:0000318"/>
    <property type="project" value="GO_Central"/>
</dbReference>
<proteinExistence type="predicted"/>
<feature type="compositionally biased region" description="Low complexity" evidence="3">
    <location>
        <begin position="1089"/>
        <end position="1103"/>
    </location>
</feature>
<feature type="region of interest" description="Disordered" evidence="3">
    <location>
        <begin position="1083"/>
        <end position="1117"/>
    </location>
</feature>
<feature type="region of interest" description="Disordered" evidence="3">
    <location>
        <begin position="880"/>
        <end position="1065"/>
    </location>
</feature>
<dbReference type="PROSITE" id="PS50013">
    <property type="entry name" value="CHROMO_2"/>
    <property type="match status" value="2"/>
</dbReference>
<evidence type="ECO:0000256" key="1">
    <source>
        <dbReference type="ARBA" id="ARBA00004123"/>
    </source>
</evidence>
<dbReference type="GO" id="GO:0031507">
    <property type="term" value="P:heterochromatin formation"/>
    <property type="evidence" value="ECO:0000318"/>
    <property type="project" value="GO_Central"/>
</dbReference>
<gene>
    <name evidence="7" type="primary">cec-6</name>
    <name evidence="5 7" type="ORF">CBG19921</name>
    <name evidence="5" type="ORF">CBG_19921</name>
</gene>
<evidence type="ECO:0000259" key="4">
    <source>
        <dbReference type="PROSITE" id="PS50013"/>
    </source>
</evidence>
<feature type="region of interest" description="Disordered" evidence="3">
    <location>
        <begin position="326"/>
        <end position="360"/>
    </location>
</feature>
<dbReference type="SUPFAM" id="SSF54160">
    <property type="entry name" value="Chromo domain-like"/>
    <property type="match status" value="2"/>
</dbReference>
<feature type="compositionally biased region" description="Low complexity" evidence="3">
    <location>
        <begin position="332"/>
        <end position="346"/>
    </location>
</feature>
<feature type="compositionally biased region" description="Polar residues" evidence="3">
    <location>
        <begin position="204"/>
        <end position="227"/>
    </location>
</feature>
<accession>A8XWR1</accession>
<feature type="compositionally biased region" description="Low complexity" evidence="3">
    <location>
        <begin position="985"/>
        <end position="996"/>
    </location>
</feature>
<reference evidence="5 6" key="1">
    <citation type="journal article" date="2003" name="PLoS Biol.">
        <title>The genome sequence of Caenorhabditis briggsae: a platform for comparative genomics.</title>
        <authorList>
            <person name="Stein L.D."/>
            <person name="Bao Z."/>
            <person name="Blasiar D."/>
            <person name="Blumenthal T."/>
            <person name="Brent M.R."/>
            <person name="Chen N."/>
            <person name="Chinwalla A."/>
            <person name="Clarke L."/>
            <person name="Clee C."/>
            <person name="Coghlan A."/>
            <person name="Coulson A."/>
            <person name="D'Eustachio P."/>
            <person name="Fitch D.H."/>
            <person name="Fulton L.A."/>
            <person name="Fulton R.E."/>
            <person name="Griffiths-Jones S."/>
            <person name="Harris T.W."/>
            <person name="Hillier L.W."/>
            <person name="Kamath R."/>
            <person name="Kuwabara P.E."/>
            <person name="Mardis E.R."/>
            <person name="Marra M.A."/>
            <person name="Miner T.L."/>
            <person name="Minx P."/>
            <person name="Mullikin J.C."/>
            <person name="Plumb R.W."/>
            <person name="Rogers J."/>
            <person name="Schein J.E."/>
            <person name="Sohrmann M."/>
            <person name="Spieth J."/>
            <person name="Stajich J.E."/>
            <person name="Wei C."/>
            <person name="Willey D."/>
            <person name="Wilson R.K."/>
            <person name="Durbin R."/>
            <person name="Waterston R.H."/>
        </authorList>
    </citation>
    <scope>NUCLEOTIDE SEQUENCE [LARGE SCALE GENOMIC DNA]</scope>
    <source>
        <strain evidence="5 6">AF16</strain>
    </source>
</reference>
<dbReference type="GO" id="GO:0005634">
    <property type="term" value="C:nucleus"/>
    <property type="evidence" value="ECO:0007669"/>
    <property type="project" value="UniProtKB-SubCell"/>
</dbReference>
<dbReference type="HOGENOM" id="CLU_240838_0_0_1"/>
<reference evidence="5 6" key="2">
    <citation type="journal article" date="2011" name="PLoS Genet.">
        <title>Caenorhabditis briggsae recombinant inbred line genotypes reveal inter-strain incompatibility and the evolution of recombination.</title>
        <authorList>
            <person name="Ross J.A."/>
            <person name="Koboldt D.C."/>
            <person name="Staisch J.E."/>
            <person name="Chamberlin H.M."/>
            <person name="Gupta B.P."/>
            <person name="Miller R.D."/>
            <person name="Baird S.E."/>
            <person name="Haag E.S."/>
        </authorList>
    </citation>
    <scope>NUCLEOTIDE SEQUENCE [LARGE SCALE GENOMIC DNA]</scope>
    <source>
        <strain evidence="5 6">AF16</strain>
    </source>
</reference>
<evidence type="ECO:0000313" key="5">
    <source>
        <dbReference type="EMBL" id="CAP37080.2"/>
    </source>
</evidence>
<organism evidence="5 6">
    <name type="scientific">Caenorhabditis briggsae</name>
    <dbReference type="NCBI Taxonomy" id="6238"/>
    <lineage>
        <taxon>Eukaryota</taxon>
        <taxon>Metazoa</taxon>
        <taxon>Ecdysozoa</taxon>
        <taxon>Nematoda</taxon>
        <taxon>Chromadorea</taxon>
        <taxon>Rhabditida</taxon>
        <taxon>Rhabditina</taxon>
        <taxon>Rhabditomorpha</taxon>
        <taxon>Rhabditoidea</taxon>
        <taxon>Rhabditidae</taxon>
        <taxon>Peloderinae</taxon>
        <taxon>Caenorhabditis</taxon>
    </lineage>
</organism>
<dbReference type="InterPro" id="IPR000953">
    <property type="entry name" value="Chromo/chromo_shadow_dom"/>
</dbReference>
<dbReference type="GO" id="GO:0005721">
    <property type="term" value="C:pericentric heterochromatin"/>
    <property type="evidence" value="ECO:0000318"/>
    <property type="project" value="GO_Central"/>
</dbReference>
<evidence type="ECO:0000313" key="6">
    <source>
        <dbReference type="Proteomes" id="UP000008549"/>
    </source>
</evidence>
<dbReference type="InterPro" id="IPR023780">
    <property type="entry name" value="Chromo_domain"/>
</dbReference>
<dbReference type="PANTHER" id="PTHR22812">
    <property type="entry name" value="CHROMOBOX PROTEIN"/>
    <property type="match status" value="1"/>
</dbReference>
<evidence type="ECO:0000256" key="3">
    <source>
        <dbReference type="SAM" id="MobiDB-lite"/>
    </source>
</evidence>
<dbReference type="InParanoid" id="A8XWR1"/>
<sequence length="1702" mass="196493">MSSDEEEEFEIGAILHRMEFDKLIDKALASEAKFSPDSVDQGKFKHSKYAYLVHWKGYTVQDRTWEPESNLKKTGPLAVYKAEHNMPEGHQKFEKTYGSAVWRNLGLAADKVKGYRYLLSPQEKREQRERRERLERMNKLRQKEERRRREAAREKMVTPDDPERLFKKKKKKKRESDGEGPSRSSEYRIPKRKRSVTPEPSPSICVQTVKLTSTADSRSPPSRNHGASSSMSSSSNDSLKSGDKEKTRQARPGIQPLDLKSPRIKKKKQEAPVPRTPGYDDVSPQPVRNFELPKSEPPRRSISTDSCMKIKIKRNSDGGYEAIPPQPIPVPSAQSSQNSTISSCTTSEEEEEIEENSQEKLEKHIETAQKYMKKLKIEMKEEFPVQIEASRRSRSFSTALDQRKHRRCQSAECLNDFFNQRCDLELFGKNFEKCSLVKKGFPAAVIRKYPKEEKKMIVKNKIRTQSDFKKIAEENQEAINKIQHPFKKRLETLLPELVNAYSYDDNSRFKELFEANIPKKGVFDPHRYALIVFIISYCKHRQWNADPKGLALVEADESRTWGKVRKQTSLCCEDHRKCTWMKLFMELVPSRLRFIESSKRNYNGLDGDDGPFRDDVYFHCMKLGAECQKRIFFEGAKPIGLQEDAVDDYSLDGMHLLSVQYGNLQRIPSYMALGGADINAIATYMPTKQVFRLQDYLKEWIEKNVTDSAVRPEHKIYYENLIDMVRLTASSLEIFVKAKVNEMIATRLNMEFKIHRKMSSDEEEEFEIGAILHRMEFDKLIDKALASEAKFSPDSVDQGKFKHSKYAYLVHWKGYTVQDRTWEPESNLKKTGPLAVYKAEHNMPEGHQKFEKTYGSAVWRNLGLAADKVKGYRYLLSPQEKREQRERRERLERMNKLRQKEERRRREAAREKMVTPDDPERLFKKKKKKKRESDGEGPSRSSEYRIPKRKRSVTPEPSPSICVQTVKLTSTADSRSPPSRNHGASSSMSSSSNDSLKSGDKEKTRQARPGIQPLDLKSPRIKKKKQEAPVPRTPGYDDVSPQPVRNFELPKSEPPRRSISTDSCMKIKIKRNSDGGYEAIPPQPIPVPSAQSSQNSTISSCTTSEEEEEIEENSQEKLEKHIETAQKYMKKLKIEMKEEFPVQIEASRRSRSFSTALDQRKHRRCQSAECLNDFFNQRCDLELFGKNFEKCSLVKKGFPAAVIRKYPKEEKKMIVKNKIRTQSDFKKIAEENQEAINKIQHPFKKRLETLLPELVNAYSYDDNSRFKELFEANIPKKGVFDPHRYALIVFIISYCKHRQWNADPKGLALVEADESRTWGKVRKQTSLCCEDHRKCTWMKLFMELVPSRLRFIESSKRNYNGLDGDDGPFRDDVYFHCMKLGAECQKRIFFEGAKPIGLQEDAVDDYSLDGMHLLSVQYGNLQRIPSYMALGGADINAIATYMPTKQVFRLQDYLKEWIEKNVTDSAVRPEHKIYYENLIDMVRLTASSLEIFVKAKVNEMIATRLNMEFKIHMDLTYPHIIRCSPINNVDNGGDGSHQVISSLFSPFGIGLRAGLPQNEAEGGFNEREIKKLRVALGKFQTLVARDEGRLIIALYRLDVHFKANVQEKFAVPMFKHNPSDDGFVVEGVNLVRQGEDLHANEADIRLINHLPLTSPGALYYCIENRDIERTLIVPGNAHIEIIGTFDKPISFVAQVFLIKKNF</sequence>
<feature type="region of interest" description="Disordered" evidence="3">
    <location>
        <begin position="123"/>
        <end position="308"/>
    </location>
</feature>
<name>A8XWR1_CAEBR</name>
<feature type="compositionally biased region" description="Low complexity" evidence="3">
    <location>
        <begin position="228"/>
        <end position="239"/>
    </location>
</feature>
<dbReference type="Proteomes" id="UP000008549">
    <property type="component" value="Unassembled WGS sequence"/>
</dbReference>
<feature type="domain" description="Chromo" evidence="4">
    <location>
        <begin position="34"/>
        <end position="92"/>
    </location>
</feature>
<dbReference type="Pfam" id="PF00385">
    <property type="entry name" value="Chromo"/>
    <property type="match status" value="2"/>
</dbReference>
<feature type="compositionally biased region" description="Acidic residues" evidence="3">
    <location>
        <begin position="1104"/>
        <end position="1113"/>
    </location>
</feature>
<keyword evidence="2" id="KW-0539">Nucleus</keyword>
<evidence type="ECO:0000256" key="2">
    <source>
        <dbReference type="ARBA" id="ARBA00023242"/>
    </source>
</evidence>
<evidence type="ECO:0000313" key="7">
    <source>
        <dbReference type="WormBase" id="CBG19921"/>
    </source>
</evidence>
<feature type="domain" description="Chromo" evidence="4">
    <location>
        <begin position="791"/>
        <end position="849"/>
    </location>
</feature>
<feature type="compositionally biased region" description="Basic and acidic residues" evidence="3">
    <location>
        <begin position="123"/>
        <end position="165"/>
    </location>
</feature>
<dbReference type="EMBL" id="HE601481">
    <property type="protein sequence ID" value="CAP37080.2"/>
    <property type="molecule type" value="Genomic_DNA"/>
</dbReference>
<dbReference type="InterPro" id="IPR051219">
    <property type="entry name" value="Heterochromatin_chromo-domain"/>
</dbReference>
<dbReference type="SMART" id="SM00298">
    <property type="entry name" value="CHROMO"/>
    <property type="match status" value="2"/>
</dbReference>
<dbReference type="Gene3D" id="2.40.50.40">
    <property type="match status" value="2"/>
</dbReference>
<feature type="compositionally biased region" description="Acidic residues" evidence="3">
    <location>
        <begin position="347"/>
        <end position="356"/>
    </location>
</feature>
<dbReference type="WormBase" id="CBG19921">
    <property type="protein sequence ID" value="CBP11406"/>
    <property type="gene ID" value="WBGene00039051"/>
    <property type="gene designation" value="Cbr-cec-6"/>
</dbReference>
<dbReference type="STRING" id="6238.A8XWR1"/>
<dbReference type="InterPro" id="IPR016197">
    <property type="entry name" value="Chromo-like_dom_sf"/>
</dbReference>
<dbReference type="FunCoup" id="A8XWR1">
    <property type="interactions" value="1185"/>
</dbReference>
<dbReference type="eggNOG" id="KOG1911">
    <property type="taxonomic scope" value="Eukaryota"/>
</dbReference>
<keyword evidence="6" id="KW-1185">Reference proteome</keyword>
<protein>
    <submittedName>
        <fullName evidence="5">Protein CBG19921</fullName>
    </submittedName>
</protein>
<comment type="subcellular location">
    <subcellularLocation>
        <location evidence="1">Nucleus</location>
    </subcellularLocation>
</comment>